<proteinExistence type="predicted"/>
<dbReference type="EMBL" id="BARV01006786">
    <property type="protein sequence ID" value="GAI16911.1"/>
    <property type="molecule type" value="Genomic_DNA"/>
</dbReference>
<dbReference type="Gene3D" id="3.90.550.10">
    <property type="entry name" value="Spore Coat Polysaccharide Biosynthesis Protein SpsA, Chain A"/>
    <property type="match status" value="1"/>
</dbReference>
<feature type="domain" description="Nucleotidyl transferase" evidence="3">
    <location>
        <begin position="2"/>
        <end position="217"/>
    </location>
</feature>
<dbReference type="PANTHER" id="PTHR43584">
    <property type="entry name" value="NUCLEOTIDYL TRANSFERASE"/>
    <property type="match status" value="1"/>
</dbReference>
<organism evidence="4">
    <name type="scientific">marine sediment metagenome</name>
    <dbReference type="NCBI Taxonomy" id="412755"/>
    <lineage>
        <taxon>unclassified sequences</taxon>
        <taxon>metagenomes</taxon>
        <taxon>ecological metagenomes</taxon>
    </lineage>
</organism>
<dbReference type="InterPro" id="IPR005835">
    <property type="entry name" value="NTP_transferase_dom"/>
</dbReference>
<evidence type="ECO:0000256" key="1">
    <source>
        <dbReference type="ARBA" id="ARBA00022679"/>
    </source>
</evidence>
<dbReference type="InterPro" id="IPR050065">
    <property type="entry name" value="GlmU-like"/>
</dbReference>
<dbReference type="AlphaFoldDB" id="X1MFP2"/>
<accession>X1MFP2</accession>
<evidence type="ECO:0000256" key="2">
    <source>
        <dbReference type="ARBA" id="ARBA00022695"/>
    </source>
</evidence>
<evidence type="ECO:0000259" key="3">
    <source>
        <dbReference type="Pfam" id="PF00483"/>
    </source>
</evidence>
<dbReference type="PANTHER" id="PTHR43584:SF8">
    <property type="entry name" value="N-ACETYLMURAMATE ALPHA-1-PHOSPHATE URIDYLYLTRANSFERASE"/>
    <property type="match status" value="1"/>
</dbReference>
<sequence>MKALILAGGRGKRLKEVSDDKNKCMIKVKRKPLLEYSLDWASKTDVSEIIVVVGYKAEQIIDTYGNEYNEKPIKYVIQKEQKGLVHAIECAEEAINKEDFILMLGDELMMRPKHSEMIKKYYNEDIFALCGIVIVEDKNLIKKTYSIVQGEDSRILRLVEKPNNPTNNIMGTGNCIFKNEIFFYIPQTPINQKRGEKELPDLIQCAIDDGKIVKSFIICDQYFNLNLREDIESAKSYFAHF</sequence>
<dbReference type="CDD" id="cd04181">
    <property type="entry name" value="NTP_transferase"/>
    <property type="match status" value="1"/>
</dbReference>
<gene>
    <name evidence="4" type="ORF">S06H3_13898</name>
</gene>
<dbReference type="GO" id="GO:0016779">
    <property type="term" value="F:nucleotidyltransferase activity"/>
    <property type="evidence" value="ECO:0007669"/>
    <property type="project" value="UniProtKB-KW"/>
</dbReference>
<dbReference type="Pfam" id="PF00483">
    <property type="entry name" value="NTP_transferase"/>
    <property type="match status" value="1"/>
</dbReference>
<reference evidence="4" key="1">
    <citation type="journal article" date="2014" name="Front. Microbiol.">
        <title>High frequency of phylogenetically diverse reductive dehalogenase-homologous genes in deep subseafloor sedimentary metagenomes.</title>
        <authorList>
            <person name="Kawai M."/>
            <person name="Futagami T."/>
            <person name="Toyoda A."/>
            <person name="Takaki Y."/>
            <person name="Nishi S."/>
            <person name="Hori S."/>
            <person name="Arai W."/>
            <person name="Tsubouchi T."/>
            <person name="Morono Y."/>
            <person name="Uchiyama I."/>
            <person name="Ito T."/>
            <person name="Fujiyama A."/>
            <person name="Inagaki F."/>
            <person name="Takami H."/>
        </authorList>
    </citation>
    <scope>NUCLEOTIDE SEQUENCE</scope>
    <source>
        <strain evidence="4">Expedition CK06-06</strain>
    </source>
</reference>
<keyword evidence="1" id="KW-0808">Transferase</keyword>
<keyword evidence="2" id="KW-0548">Nucleotidyltransferase</keyword>
<comment type="caution">
    <text evidence="4">The sequence shown here is derived from an EMBL/GenBank/DDBJ whole genome shotgun (WGS) entry which is preliminary data.</text>
</comment>
<evidence type="ECO:0000313" key="4">
    <source>
        <dbReference type="EMBL" id="GAI16911.1"/>
    </source>
</evidence>
<protein>
    <recommendedName>
        <fullName evidence="3">Nucleotidyl transferase domain-containing protein</fullName>
    </recommendedName>
</protein>
<name>X1MFP2_9ZZZZ</name>
<dbReference type="InterPro" id="IPR029044">
    <property type="entry name" value="Nucleotide-diphossugar_trans"/>
</dbReference>
<dbReference type="SUPFAM" id="SSF53448">
    <property type="entry name" value="Nucleotide-diphospho-sugar transferases"/>
    <property type="match status" value="1"/>
</dbReference>